<dbReference type="EMBL" id="RBZW01000012">
    <property type="protein sequence ID" value="THE66140.1"/>
    <property type="molecule type" value="Genomic_DNA"/>
</dbReference>
<dbReference type="InterPro" id="IPR003673">
    <property type="entry name" value="CoA-Trfase_fam_III"/>
</dbReference>
<evidence type="ECO:0000313" key="3">
    <source>
        <dbReference type="Proteomes" id="UP000318864"/>
    </source>
</evidence>
<evidence type="ECO:0000256" key="1">
    <source>
        <dbReference type="ARBA" id="ARBA00022679"/>
    </source>
</evidence>
<dbReference type="Pfam" id="PF02515">
    <property type="entry name" value="CoA_transf_3"/>
    <property type="match status" value="1"/>
</dbReference>
<protein>
    <submittedName>
        <fullName evidence="2">CoA transferase</fullName>
    </submittedName>
</protein>
<gene>
    <name evidence="2" type="ORF">D8Y22_04265</name>
</gene>
<dbReference type="PANTHER" id="PTHR48207">
    <property type="entry name" value="SUCCINATE--HYDROXYMETHYLGLUTARATE COA-TRANSFERASE"/>
    <property type="match status" value="1"/>
</dbReference>
<dbReference type="SUPFAM" id="SSF89796">
    <property type="entry name" value="CoA-transferase family III (CaiB/BaiF)"/>
    <property type="match status" value="1"/>
</dbReference>
<keyword evidence="1 2" id="KW-0808">Transferase</keyword>
<proteinExistence type="predicted"/>
<dbReference type="InterPro" id="IPR050483">
    <property type="entry name" value="CoA-transferase_III_domain"/>
</dbReference>
<keyword evidence="3" id="KW-1185">Reference proteome</keyword>
<comment type="caution">
    <text evidence="2">The sequence shown here is derived from an EMBL/GenBank/DDBJ whole genome shotgun (WGS) entry which is preliminary data.</text>
</comment>
<dbReference type="InterPro" id="IPR044855">
    <property type="entry name" value="CoA-Trfase_III_dom3_sf"/>
</dbReference>
<reference evidence="2 3" key="1">
    <citation type="submission" date="2018-10" db="EMBL/GenBank/DDBJ databases">
        <title>Natronolimnobius sp. XQ-INN 246 isolated from Inner Mongolia Autonomous Region of China.</title>
        <authorList>
            <person name="Xue Q."/>
        </authorList>
    </citation>
    <scope>NUCLEOTIDE SEQUENCE [LARGE SCALE GENOMIC DNA]</scope>
    <source>
        <strain evidence="2 3">XQ-INN 246</strain>
    </source>
</reference>
<dbReference type="Gene3D" id="3.40.50.10540">
    <property type="entry name" value="Crotonobetainyl-coa:carnitine coa-transferase, domain 1"/>
    <property type="match status" value="1"/>
</dbReference>
<accession>A0A4S3TR70</accession>
<dbReference type="AlphaFoldDB" id="A0A4S3TR70"/>
<dbReference type="GO" id="GO:0008410">
    <property type="term" value="F:CoA-transferase activity"/>
    <property type="evidence" value="ECO:0007669"/>
    <property type="project" value="TreeGrafter"/>
</dbReference>
<sequence length="403" mass="44393">MGVPLSDISVVDCGQVIAGPLCATFLADLGADVVKIEPPDGEMFRTDRRELEGEPFNPGFELFNRNKRAVSLDLKADEGREIVHDLVEKADIFVQNWPPGVAERLGVDYETLSEINEDIIYVHITGYGQSGPMTDLPGMDAMMQHVSGFSSMLGYEDHPPIRSQSSLADYFAAYNATISALGALIHRDRAGGQKIDVSLLESIAHNLDGAYEFYNNLGEVLSHGGRNLCHQREMLYGAAEADDGWVAVALLLYSDRIWTGYCEVLDRPDLLEDETYQTPQGRIADLGALTDRFESWLAEQPVDEAVSVLNENGIPAAPYQTIDEAAEMDQMEHLGVFEEITHPQYDSLTLTSSPLSLSKAEIGVEQPAPLQGQHNRDVLRELGYDEDDIEALVDDSVVTETET</sequence>
<dbReference type="InterPro" id="IPR023606">
    <property type="entry name" value="CoA-Trfase_III_dom_1_sf"/>
</dbReference>
<dbReference type="PANTHER" id="PTHR48207:SF3">
    <property type="entry name" value="SUCCINATE--HYDROXYMETHYLGLUTARATE COA-TRANSFERASE"/>
    <property type="match status" value="1"/>
</dbReference>
<organism evidence="2 3">
    <name type="scientific">Salinadaptatus halalkaliphilus</name>
    <dbReference type="NCBI Taxonomy" id="2419781"/>
    <lineage>
        <taxon>Archaea</taxon>
        <taxon>Methanobacteriati</taxon>
        <taxon>Methanobacteriota</taxon>
        <taxon>Stenosarchaea group</taxon>
        <taxon>Halobacteria</taxon>
        <taxon>Halobacteriales</taxon>
        <taxon>Natrialbaceae</taxon>
        <taxon>Salinadaptatus</taxon>
    </lineage>
</organism>
<dbReference type="Proteomes" id="UP000318864">
    <property type="component" value="Unassembled WGS sequence"/>
</dbReference>
<dbReference type="Gene3D" id="3.30.1540.10">
    <property type="entry name" value="formyl-coa transferase, domain 3"/>
    <property type="match status" value="1"/>
</dbReference>
<evidence type="ECO:0000313" key="2">
    <source>
        <dbReference type="EMBL" id="THE66140.1"/>
    </source>
</evidence>
<name>A0A4S3TR70_9EURY</name>